<dbReference type="PROSITE" id="PS50181">
    <property type="entry name" value="FBOX"/>
    <property type="match status" value="1"/>
</dbReference>
<comment type="caution">
    <text evidence="3">The sequence shown here is derived from an EMBL/GenBank/DDBJ whole genome shotgun (WGS) entry which is preliminary data.</text>
</comment>
<gene>
    <name evidence="3" type="ORF">Zm00014a_032042</name>
</gene>
<dbReference type="EMBL" id="NCVQ01000003">
    <property type="protein sequence ID" value="PWZ41408.1"/>
    <property type="molecule type" value="Genomic_DNA"/>
</dbReference>
<name>A0A3L6G2Q1_MAIZE</name>
<dbReference type="AlphaFoldDB" id="A0A3L6G2Q1"/>
<evidence type="ECO:0000259" key="2">
    <source>
        <dbReference type="PROSITE" id="PS50181"/>
    </source>
</evidence>
<dbReference type="Gene3D" id="1.20.1280.50">
    <property type="match status" value="1"/>
</dbReference>
<dbReference type="ExpressionAtlas" id="A0A3L6G2Q1">
    <property type="expression patterns" value="baseline and differential"/>
</dbReference>
<dbReference type="Proteomes" id="UP000251960">
    <property type="component" value="Chromosome 2"/>
</dbReference>
<accession>A0A3L6G2Q1</accession>
<dbReference type="Pfam" id="PF12937">
    <property type="entry name" value="F-box-like"/>
    <property type="match status" value="1"/>
</dbReference>
<dbReference type="InterPro" id="IPR036047">
    <property type="entry name" value="F-box-like_dom_sf"/>
</dbReference>
<organism evidence="3">
    <name type="scientific">Zea mays</name>
    <name type="common">Maize</name>
    <dbReference type="NCBI Taxonomy" id="4577"/>
    <lineage>
        <taxon>Eukaryota</taxon>
        <taxon>Viridiplantae</taxon>
        <taxon>Streptophyta</taxon>
        <taxon>Embryophyta</taxon>
        <taxon>Tracheophyta</taxon>
        <taxon>Spermatophyta</taxon>
        <taxon>Magnoliopsida</taxon>
        <taxon>Liliopsida</taxon>
        <taxon>Poales</taxon>
        <taxon>Poaceae</taxon>
        <taxon>PACMAD clade</taxon>
        <taxon>Panicoideae</taxon>
        <taxon>Andropogonodae</taxon>
        <taxon>Andropogoneae</taxon>
        <taxon>Tripsacinae</taxon>
        <taxon>Zea</taxon>
    </lineage>
</organism>
<reference evidence="3" key="1">
    <citation type="journal article" date="2018" name="Nat. Genet.">
        <title>Extensive intraspecific gene order and gene structural variations between Mo17 and other maize genomes.</title>
        <authorList>
            <person name="Sun S."/>
            <person name="Zhou Y."/>
            <person name="Chen J."/>
            <person name="Shi J."/>
            <person name="Zhao H."/>
            <person name="Zhao H."/>
            <person name="Song W."/>
            <person name="Zhang M."/>
            <person name="Cui Y."/>
            <person name="Dong X."/>
            <person name="Liu H."/>
            <person name="Ma X."/>
            <person name="Jiao Y."/>
            <person name="Wang B."/>
            <person name="Wei X."/>
            <person name="Stein J.C."/>
            <person name="Glaubitz J.C."/>
            <person name="Lu F."/>
            <person name="Yu G."/>
            <person name="Liang C."/>
            <person name="Fengler K."/>
            <person name="Li B."/>
            <person name="Rafalski A."/>
            <person name="Schnable P.S."/>
            <person name="Ware D.H."/>
            <person name="Buckler E.S."/>
            <person name="Lai J."/>
        </authorList>
    </citation>
    <scope>NUCLEOTIDE SEQUENCE [LARGE SCALE GENOMIC DNA]</scope>
    <source>
        <tissue evidence="3">Seedling</tissue>
    </source>
</reference>
<proteinExistence type="predicted"/>
<feature type="compositionally biased region" description="Polar residues" evidence="1">
    <location>
        <begin position="12"/>
        <end position="24"/>
    </location>
</feature>
<dbReference type="PANTHER" id="PTHR33207">
    <property type="entry name" value="F-BOX DOMAIN CONTAINING PROTEIN-RELATED"/>
    <property type="match status" value="1"/>
</dbReference>
<evidence type="ECO:0000256" key="1">
    <source>
        <dbReference type="SAM" id="MobiDB-lite"/>
    </source>
</evidence>
<dbReference type="SMART" id="SM00256">
    <property type="entry name" value="FBOX"/>
    <property type="match status" value="1"/>
</dbReference>
<feature type="domain" description="F-box" evidence="2">
    <location>
        <begin position="22"/>
        <end position="73"/>
    </location>
</feature>
<dbReference type="InterPro" id="IPR001810">
    <property type="entry name" value="F-box_dom"/>
</dbReference>
<dbReference type="SUPFAM" id="SSF81383">
    <property type="entry name" value="F-box domain"/>
    <property type="match status" value="1"/>
</dbReference>
<protein>
    <recommendedName>
        <fullName evidence="2">F-box domain-containing protein</fullName>
    </recommendedName>
</protein>
<sequence>MEKETTTRHSTKQTLQASSRSPTTVNDIPDQLLKLIFRRLDSHVAYVRAAAVCTRWRRIVSTRGIFNLSYHNTHDFSTTIGHYHVVDPSSSPGRRWWSSREQQPSCRVVFVPAAPSIDARHFALDFLPSCPAGRGRRQRWEVVDGCGSLLLVANQPRRGMFPDLVACEPISRRYVRIQPAEDMKHRRCLGVFLDGYRSVTSMCNFSLTCVLSEPSAGIADGVSAVTARVYRHQPPGWSRWKYGWSMPRLATSGSVHLRGAECARYAGRSKGFVFWGIIQDDGTVVVAAREGSCVLSSFRLPDHVRGASLSHHQSTTFRFVDDGAENDDLVRVVSLVGEDLRVFLKRDHNDSGAGIDWVPVRSLNLREATRGLPRFKECFFSQTAKVVTAGKGYIVLTPAEETWPFSIELGTMEAEREHIRNRLAGEVYPYRLHLRPRVRACVFSCKRGRWGPCYDICRCT</sequence>
<feature type="region of interest" description="Disordered" evidence="1">
    <location>
        <begin position="1"/>
        <end position="24"/>
    </location>
</feature>
<evidence type="ECO:0000313" key="3">
    <source>
        <dbReference type="EMBL" id="PWZ41408.1"/>
    </source>
</evidence>